<reference evidence="1 2" key="1">
    <citation type="submission" date="2018-06" db="EMBL/GenBank/DDBJ databases">
        <authorList>
            <consortium name="Pathogen Informatics"/>
            <person name="Doyle S."/>
        </authorList>
    </citation>
    <scope>NUCLEOTIDE SEQUENCE [LARGE SCALE GENOMIC DNA]</scope>
    <source>
        <strain evidence="1 2">NCTC10283</strain>
    </source>
</reference>
<gene>
    <name evidence="1" type="ORF">NCTC10283_02610</name>
</gene>
<evidence type="ECO:0000313" key="2">
    <source>
        <dbReference type="Proteomes" id="UP000254209"/>
    </source>
</evidence>
<dbReference type="AlphaFoldDB" id="A0A376BW61"/>
<dbReference type="STRING" id="1120980.GCA_000745955_02118"/>
<name>A0A376BW61_9NEIS</name>
<dbReference type="EMBL" id="UFSO01000003">
    <property type="protein sequence ID" value="SSY81045.1"/>
    <property type="molecule type" value="Genomic_DNA"/>
</dbReference>
<dbReference type="Proteomes" id="UP000254209">
    <property type="component" value="Unassembled WGS sequence"/>
</dbReference>
<accession>A0A376BW61</accession>
<keyword evidence="2" id="KW-1185">Reference proteome</keyword>
<organism evidence="1 2">
    <name type="scientific">Alysiella crassa</name>
    <dbReference type="NCBI Taxonomy" id="153491"/>
    <lineage>
        <taxon>Bacteria</taxon>
        <taxon>Pseudomonadati</taxon>
        <taxon>Pseudomonadota</taxon>
        <taxon>Betaproteobacteria</taxon>
        <taxon>Neisseriales</taxon>
        <taxon>Neisseriaceae</taxon>
        <taxon>Alysiella</taxon>
    </lineage>
</organism>
<sequence length="118" mass="12921">MDFQQLSAEVAAHIFDIIGYDIEIGYLSGGVFNHATQQFEHITQKETVRAVVLPVSIKQIDGHHITHGDSKIYLDSNARLPEIGSLVFLGDVAQRVKSAATTRHNGVVIYHELIAGAV</sequence>
<proteinExistence type="predicted"/>
<protein>
    <submittedName>
        <fullName evidence="1">Uncharacterized protein</fullName>
    </submittedName>
</protein>
<evidence type="ECO:0000313" key="1">
    <source>
        <dbReference type="EMBL" id="SSY81045.1"/>
    </source>
</evidence>
<dbReference type="RefSeq" id="WP_034294709.1">
    <property type="nucleotide sequence ID" value="NZ_CP091519.2"/>
</dbReference>